<keyword evidence="1" id="KW-0472">Membrane</keyword>
<feature type="transmembrane region" description="Helical" evidence="1">
    <location>
        <begin position="105"/>
        <end position="129"/>
    </location>
</feature>
<reference evidence="2" key="1">
    <citation type="submission" date="2021-05" db="EMBL/GenBank/DDBJ databases">
        <authorList>
            <person name="Alioto T."/>
            <person name="Alioto T."/>
            <person name="Gomez Garrido J."/>
        </authorList>
    </citation>
    <scope>NUCLEOTIDE SEQUENCE</scope>
</reference>
<sequence length="134" mass="14523">MVTVRGSSPNLVAQLAGLEVLVRANAIDLEHEARLQLQRVRVALQAVALDALDDLVRRAGTLFKHCLPGITDRTSLGVRKPVQRVQVDRVSAHDSVPFAVALEEAGIQVVDIGSLSLGLLSTFLGIVAWQNRRQ</sequence>
<protein>
    <submittedName>
        <fullName evidence="2">(northern house mosquito) hypothetical protein</fullName>
    </submittedName>
</protein>
<dbReference type="EMBL" id="HBUE01350122">
    <property type="protein sequence ID" value="CAG6602638.1"/>
    <property type="molecule type" value="Transcribed_RNA"/>
</dbReference>
<name>A0A8D8L698_CULPI</name>
<accession>A0A8D8L698</accession>
<organism evidence="2">
    <name type="scientific">Culex pipiens</name>
    <name type="common">House mosquito</name>
    <dbReference type="NCBI Taxonomy" id="7175"/>
    <lineage>
        <taxon>Eukaryota</taxon>
        <taxon>Metazoa</taxon>
        <taxon>Ecdysozoa</taxon>
        <taxon>Arthropoda</taxon>
        <taxon>Hexapoda</taxon>
        <taxon>Insecta</taxon>
        <taxon>Pterygota</taxon>
        <taxon>Neoptera</taxon>
        <taxon>Endopterygota</taxon>
        <taxon>Diptera</taxon>
        <taxon>Nematocera</taxon>
        <taxon>Culicoidea</taxon>
        <taxon>Culicidae</taxon>
        <taxon>Culicinae</taxon>
        <taxon>Culicini</taxon>
        <taxon>Culex</taxon>
        <taxon>Culex</taxon>
    </lineage>
</organism>
<evidence type="ECO:0000313" key="2">
    <source>
        <dbReference type="EMBL" id="CAG6602638.1"/>
    </source>
</evidence>
<proteinExistence type="predicted"/>
<evidence type="ECO:0000256" key="1">
    <source>
        <dbReference type="SAM" id="Phobius"/>
    </source>
</evidence>
<keyword evidence="1" id="KW-1133">Transmembrane helix</keyword>
<dbReference type="EMBL" id="HBUE01243033">
    <property type="protein sequence ID" value="CAG6550344.1"/>
    <property type="molecule type" value="Transcribed_RNA"/>
</dbReference>
<dbReference type="AlphaFoldDB" id="A0A8D8L698"/>
<keyword evidence="1" id="KW-0812">Transmembrane</keyword>